<evidence type="ECO:0000313" key="3">
    <source>
        <dbReference type="Proteomes" id="UP000588806"/>
    </source>
</evidence>
<dbReference type="AlphaFoldDB" id="A0A7Y3TVY2"/>
<comment type="caution">
    <text evidence="2">The sequence shown here is derived from an EMBL/GenBank/DDBJ whole genome shotgun (WGS) entry which is preliminary data.</text>
</comment>
<evidence type="ECO:0000313" key="2">
    <source>
        <dbReference type="EMBL" id="NOG31085.1"/>
    </source>
</evidence>
<dbReference type="EMBL" id="JABFHI010000001">
    <property type="protein sequence ID" value="NOG31085.1"/>
    <property type="molecule type" value="Genomic_DNA"/>
</dbReference>
<feature type="transmembrane region" description="Helical" evidence="1">
    <location>
        <begin position="12"/>
        <end position="31"/>
    </location>
</feature>
<evidence type="ECO:0000256" key="1">
    <source>
        <dbReference type="SAM" id="Phobius"/>
    </source>
</evidence>
<feature type="transmembrane region" description="Helical" evidence="1">
    <location>
        <begin position="172"/>
        <end position="189"/>
    </location>
</feature>
<feature type="transmembrane region" description="Helical" evidence="1">
    <location>
        <begin position="244"/>
        <end position="261"/>
    </location>
</feature>
<accession>A0A7Y3TVY2</accession>
<keyword evidence="3" id="KW-1185">Reference proteome</keyword>
<reference evidence="2 3" key="1">
    <citation type="submission" date="2020-05" db="EMBL/GenBank/DDBJ databases">
        <authorList>
            <person name="Ruan W."/>
            <person name="Jeon C.O."/>
            <person name="Chun B.H."/>
        </authorList>
    </citation>
    <scope>NUCLEOTIDE SEQUENCE [LARGE SCALE GENOMIC DNA]</scope>
    <source>
        <strain evidence="2 3">TBZ9</strain>
    </source>
</reference>
<feature type="transmembrane region" description="Helical" evidence="1">
    <location>
        <begin position="104"/>
        <end position="124"/>
    </location>
</feature>
<dbReference type="RefSeq" id="WP_171701515.1">
    <property type="nucleotide sequence ID" value="NZ_JABFHI010000001.1"/>
</dbReference>
<protein>
    <submittedName>
        <fullName evidence="2">Uncharacterized protein</fullName>
    </submittedName>
</protein>
<dbReference type="Proteomes" id="UP000588806">
    <property type="component" value="Unassembled WGS sequence"/>
</dbReference>
<feature type="transmembrane region" description="Helical" evidence="1">
    <location>
        <begin position="196"/>
        <end position="214"/>
    </location>
</feature>
<name>A0A7Y3TVY2_9GAMM</name>
<reference evidence="2 3" key="2">
    <citation type="submission" date="2020-06" db="EMBL/GenBank/DDBJ databases">
        <title>Halomonas songnenensis sp. nov., a moderately halophilic bacterium isolated from saline and alkaline soils.</title>
        <authorList>
            <person name="Jiang J."/>
            <person name="Pan Y."/>
        </authorList>
    </citation>
    <scope>NUCLEOTIDE SEQUENCE [LARGE SCALE GENOMIC DNA]</scope>
    <source>
        <strain evidence="2 3">TBZ9</strain>
    </source>
</reference>
<keyword evidence="1" id="KW-0472">Membrane</keyword>
<feature type="transmembrane region" description="Helical" evidence="1">
    <location>
        <begin position="80"/>
        <end position="98"/>
    </location>
</feature>
<keyword evidence="1" id="KW-0812">Transmembrane</keyword>
<gene>
    <name evidence="2" type="ORF">HLB35_03690</name>
</gene>
<feature type="transmembrane region" description="Helical" evidence="1">
    <location>
        <begin position="43"/>
        <end position="60"/>
    </location>
</feature>
<feature type="transmembrane region" description="Helical" evidence="1">
    <location>
        <begin position="131"/>
        <end position="152"/>
    </location>
</feature>
<keyword evidence="1" id="KW-1133">Transmembrane helix</keyword>
<feature type="transmembrane region" description="Helical" evidence="1">
    <location>
        <begin position="220"/>
        <end position="237"/>
    </location>
</feature>
<sequence length="283" mass="31529">MSVRYRFKKNLVTGSILLFVIGLLMSVQVPWHFYDVFFNAQRVWQWLISGLFLLITGLLLRRELYARLIGCWQGGWRIIAWGIVGLVMSALVFAPLPGVAMLEFSYLAILIGVILVISAAVPFIDNGGWRFLAAVFAIVILAYSLHSLTYISLIWDFGDRHDFGPGFDNVRFFADVAAGLMPLSLLYILVRPRPSWSAAALLALPLSVWWWLLWVSESRAALLGLILGILVVLWLFGRAARLPVLALVLAAAFGLLGWWLLNPLIAEGAESPFYVTLLLAVVA</sequence>
<organism evidence="2 3">
    <name type="scientific">Vreelandella azerica</name>
    <dbReference type="NCBI Taxonomy" id="2732867"/>
    <lineage>
        <taxon>Bacteria</taxon>
        <taxon>Pseudomonadati</taxon>
        <taxon>Pseudomonadota</taxon>
        <taxon>Gammaproteobacteria</taxon>
        <taxon>Oceanospirillales</taxon>
        <taxon>Halomonadaceae</taxon>
        <taxon>Vreelandella</taxon>
    </lineage>
</organism>
<proteinExistence type="predicted"/>